<feature type="domain" description="PPC" evidence="2">
    <location>
        <begin position="5"/>
        <end position="151"/>
    </location>
</feature>
<feature type="region of interest" description="Disordered" evidence="1">
    <location>
        <begin position="151"/>
        <end position="184"/>
    </location>
</feature>
<dbReference type="AlphaFoldDB" id="E0RQZ3"/>
<dbReference type="PROSITE" id="PS51742">
    <property type="entry name" value="PPC"/>
    <property type="match status" value="1"/>
</dbReference>
<evidence type="ECO:0000313" key="4">
    <source>
        <dbReference type="Proteomes" id="UP000001296"/>
    </source>
</evidence>
<dbReference type="EMBL" id="CP001698">
    <property type="protein sequence ID" value="ADN01571.1"/>
    <property type="molecule type" value="Genomic_DNA"/>
</dbReference>
<dbReference type="InterPro" id="IPR005175">
    <property type="entry name" value="PPC_dom"/>
</dbReference>
<dbReference type="RefSeq" id="WP_013313412.1">
    <property type="nucleotide sequence ID" value="NC_014484.1"/>
</dbReference>
<dbReference type="KEGG" id="sta:STHERM_c06120"/>
<feature type="compositionally biased region" description="Basic residues" evidence="1">
    <location>
        <begin position="160"/>
        <end position="176"/>
    </location>
</feature>
<reference key="1">
    <citation type="submission" date="2009-08" db="EMBL/GenBank/DDBJ databases">
        <title>The genome sequence of Spirochaeta thermophila DSM6192.</title>
        <authorList>
            <person name="Angelov A."/>
            <person name="Mientus M."/>
            <person name="Wittenberg S."/>
            <person name="Lehmann R."/>
            <person name="Liesegang H."/>
            <person name="Daniel R."/>
            <person name="Liebl W."/>
        </authorList>
    </citation>
    <scope>NUCLEOTIDE SEQUENCE</scope>
    <source>
        <strain>DSM 6192</strain>
    </source>
</reference>
<evidence type="ECO:0000313" key="3">
    <source>
        <dbReference type="EMBL" id="ADN01571.1"/>
    </source>
</evidence>
<name>E0RQZ3_WINT6</name>
<accession>E0RQZ3</accession>
<evidence type="ECO:0000256" key="1">
    <source>
        <dbReference type="SAM" id="MobiDB-lite"/>
    </source>
</evidence>
<organism evidence="3 4">
    <name type="scientific">Winmispira thermophila (strain ATCC 49972 / DSM 6192 / RI 19.B1)</name>
    <name type="common">Spirochaeta thermophila</name>
    <dbReference type="NCBI Taxonomy" id="665571"/>
    <lineage>
        <taxon>Bacteria</taxon>
        <taxon>Pseudomonadati</taxon>
        <taxon>Spirochaetota</taxon>
        <taxon>Spirochaetia</taxon>
        <taxon>Winmispirales</taxon>
        <taxon>Winmispiraceae</taxon>
        <taxon>Winmispira</taxon>
    </lineage>
</organism>
<dbReference type="PaxDb" id="665571-STHERM_c06120"/>
<dbReference type="CDD" id="cd11378">
    <property type="entry name" value="DUF296"/>
    <property type="match status" value="1"/>
</dbReference>
<evidence type="ECO:0000259" key="2">
    <source>
        <dbReference type="PROSITE" id="PS51742"/>
    </source>
</evidence>
<sequence>MEHAEAVIRKALVVRAAPGEDLVPALMEAASAAHIREALISPVLGSLERLRLVLPVGREEGRILFSDPIEHEGPVEIVGGGGFLCRNEEGEPEVHLHLVVCLASGELAGGHVLPHGNPVLATVECGLLVPAGVHLVRRRDPLLGVPVLHPEPRPSLTHALHGHHHRGGSGRTRRRGAPLPHGLP</sequence>
<dbReference type="Gene3D" id="3.30.1330.80">
    <property type="entry name" value="Hypothetical protein, similar to alpha- acetolactate decarboxylase, domain 2"/>
    <property type="match status" value="1"/>
</dbReference>
<reference evidence="3 4" key="2">
    <citation type="journal article" date="2010" name="J. Bacteriol.">
        <title>Genome sequence of the polysaccharide-degrading, thermophilic anaerobe Spirochaeta thermophila DSM 6192.</title>
        <authorList>
            <person name="Angelov A."/>
            <person name="Liebl S."/>
            <person name="Ballschmiter M."/>
            <person name="Bomeke M."/>
            <person name="Lehmann R."/>
            <person name="Liesegang H."/>
            <person name="Daniel R."/>
            <person name="Liebl W."/>
        </authorList>
    </citation>
    <scope>NUCLEOTIDE SEQUENCE [LARGE SCALE GENOMIC DNA]</scope>
    <source>
        <strain evidence="4">ATCC 49972 / DSM 6192 / RI 19.B1</strain>
    </source>
</reference>
<gene>
    <name evidence="3" type="ordered locus">STHERM_c06120</name>
</gene>
<dbReference type="HOGENOM" id="CLU_1467353_0_0_12"/>
<dbReference type="Proteomes" id="UP000001296">
    <property type="component" value="Chromosome"/>
</dbReference>
<protein>
    <recommendedName>
        <fullName evidence="2">PPC domain-containing protein</fullName>
    </recommendedName>
</protein>
<dbReference type="SUPFAM" id="SSF117856">
    <property type="entry name" value="AF0104/ALDC/Ptd012-like"/>
    <property type="match status" value="1"/>
</dbReference>
<dbReference type="eggNOG" id="COG1661">
    <property type="taxonomic scope" value="Bacteria"/>
</dbReference>
<proteinExistence type="predicted"/>
<dbReference type="Pfam" id="PF03479">
    <property type="entry name" value="PCC"/>
    <property type="match status" value="1"/>
</dbReference>